<name>A0A179RZE6_9HYPH</name>
<dbReference type="Proteomes" id="UP000078316">
    <property type="component" value="Unassembled WGS sequence"/>
</dbReference>
<organism evidence="2 3">
    <name type="scientific">Methylobacterium platani</name>
    <dbReference type="NCBI Taxonomy" id="427683"/>
    <lineage>
        <taxon>Bacteria</taxon>
        <taxon>Pseudomonadati</taxon>
        <taxon>Pseudomonadota</taxon>
        <taxon>Alphaproteobacteria</taxon>
        <taxon>Hyphomicrobiales</taxon>
        <taxon>Methylobacteriaceae</taxon>
        <taxon>Methylobacterium</taxon>
    </lineage>
</organism>
<sequence length="275" mass="30608">MRWVLMSERELRRVEVLQAVQAGRQTVTSAAEALGISRRQAQRLAKAYRSDGAAGLRHKGRGRRSNRALSAALRELAMSLVRERYADFGPTLAAEMLREHHQLAVSRETLRGWMSAAGLWLSRRQRRSVHQPRLRREGLGELVQIDGSEHRWFEDRAAPCTLLVFIDDATGRLMQLRFVASESAFSDFAALEDRPAALPWRQPIMTTGRESDMVTGPHPRGLVLRAAVRGSRRRGRPASAARARARAGPRPPASRPRIPPGAAVLRGDGIGIRLS</sequence>
<dbReference type="STRING" id="427683.A5481_27345"/>
<evidence type="ECO:0000313" key="2">
    <source>
        <dbReference type="EMBL" id="OAS17512.1"/>
    </source>
</evidence>
<gene>
    <name evidence="2" type="ORF">A5481_27345</name>
</gene>
<dbReference type="InterPro" id="IPR009057">
    <property type="entry name" value="Homeodomain-like_sf"/>
</dbReference>
<dbReference type="AlphaFoldDB" id="A0A179RZE6"/>
<dbReference type="Pfam" id="PF13551">
    <property type="entry name" value="HTH_29"/>
    <property type="match status" value="1"/>
</dbReference>
<accession>A0A179RZE6</accession>
<dbReference type="EMBL" id="LWHQ01000067">
    <property type="protein sequence ID" value="OAS17512.1"/>
    <property type="molecule type" value="Genomic_DNA"/>
</dbReference>
<dbReference type="SUPFAM" id="SSF46689">
    <property type="entry name" value="Homeodomain-like"/>
    <property type="match status" value="1"/>
</dbReference>
<dbReference type="OrthoDB" id="7319221at2"/>
<feature type="compositionally biased region" description="Low complexity" evidence="1">
    <location>
        <begin position="237"/>
        <end position="248"/>
    </location>
</feature>
<feature type="region of interest" description="Disordered" evidence="1">
    <location>
        <begin position="230"/>
        <end position="268"/>
    </location>
</feature>
<proteinExistence type="predicted"/>
<comment type="caution">
    <text evidence="2">The sequence shown here is derived from an EMBL/GenBank/DDBJ whole genome shotgun (WGS) entry which is preliminary data.</text>
</comment>
<evidence type="ECO:0000256" key="1">
    <source>
        <dbReference type="SAM" id="MobiDB-lite"/>
    </source>
</evidence>
<evidence type="ECO:0000313" key="3">
    <source>
        <dbReference type="Proteomes" id="UP000078316"/>
    </source>
</evidence>
<feature type="compositionally biased region" description="Pro residues" evidence="1">
    <location>
        <begin position="249"/>
        <end position="259"/>
    </location>
</feature>
<reference evidence="2 3" key="1">
    <citation type="submission" date="2016-04" db="EMBL/GenBank/DDBJ databases">
        <authorList>
            <person name="Evans L.H."/>
            <person name="Alamgir A."/>
            <person name="Owens N."/>
            <person name="Weber N.D."/>
            <person name="Virtaneva K."/>
            <person name="Barbian K."/>
            <person name="Babar A."/>
            <person name="Rosenke K."/>
        </authorList>
    </citation>
    <scope>NUCLEOTIDE SEQUENCE [LARGE SCALE GENOMIC DNA]</scope>
    <source>
        <strain evidence="2 3">PMB02</strain>
    </source>
</reference>
<protein>
    <recommendedName>
        <fullName evidence="4">Transposase</fullName>
    </recommendedName>
</protein>
<evidence type="ECO:0008006" key="4">
    <source>
        <dbReference type="Google" id="ProtNLM"/>
    </source>
</evidence>